<sequence>MHKKLPRELRDMVYAYLTTLELELSDKPDLHSRKEFSERVQQPKCMEGLAKPPRYTTYFALQPHSKNDGLRSEHYWRDDVVSSKVASEPIESWYRNNTFYMNYTIMDQAESDK</sequence>
<evidence type="ECO:0000313" key="2">
    <source>
        <dbReference type="Proteomes" id="UP000293547"/>
    </source>
</evidence>
<gene>
    <name evidence="1" type="ORF">AG0111_0g6724</name>
</gene>
<keyword evidence="2" id="KW-1185">Reference proteome</keyword>
<accession>A0ACB6FK18</accession>
<comment type="caution">
    <text evidence="1">The sequence shown here is derived from an EMBL/GenBank/DDBJ whole genome shotgun (WGS) entry which is preliminary data.</text>
</comment>
<dbReference type="Proteomes" id="UP000293547">
    <property type="component" value="Unassembled WGS sequence"/>
</dbReference>
<name>A0ACB6FK18_9PLEO</name>
<dbReference type="EMBL" id="PDWZ02000006">
    <property type="protein sequence ID" value="KAB2104749.1"/>
    <property type="molecule type" value="Genomic_DNA"/>
</dbReference>
<organism evidence="1 2">
    <name type="scientific">Alternaria gaisen</name>
    <dbReference type="NCBI Taxonomy" id="167740"/>
    <lineage>
        <taxon>Eukaryota</taxon>
        <taxon>Fungi</taxon>
        <taxon>Dikarya</taxon>
        <taxon>Ascomycota</taxon>
        <taxon>Pezizomycotina</taxon>
        <taxon>Dothideomycetes</taxon>
        <taxon>Pleosporomycetidae</taxon>
        <taxon>Pleosporales</taxon>
        <taxon>Pleosporineae</taxon>
        <taxon>Pleosporaceae</taxon>
        <taxon>Alternaria</taxon>
        <taxon>Alternaria sect. Alternaria</taxon>
    </lineage>
</organism>
<proteinExistence type="predicted"/>
<reference evidence="1 2" key="1">
    <citation type="journal article" date="2019" name="bioRxiv">
        <title>Genomics, evolutionary history and diagnostics of the Alternaria alternata species group including apple and Asian pear pathotypes.</title>
        <authorList>
            <person name="Armitage A.D."/>
            <person name="Cockerton H.M."/>
            <person name="Sreenivasaprasad S."/>
            <person name="Woodhall J.W."/>
            <person name="Lane C.R."/>
            <person name="Harrison R.J."/>
            <person name="Clarkson J.P."/>
        </authorList>
    </citation>
    <scope>NUCLEOTIDE SEQUENCE [LARGE SCALE GENOMIC DNA]</scope>
    <source>
        <strain evidence="1 2">FERA 650</strain>
    </source>
</reference>
<protein>
    <submittedName>
        <fullName evidence="1">Uncharacterized protein</fullName>
    </submittedName>
</protein>
<evidence type="ECO:0000313" key="1">
    <source>
        <dbReference type="EMBL" id="KAB2104749.1"/>
    </source>
</evidence>